<dbReference type="PANTHER" id="PTHR21634:SF9">
    <property type="entry name" value="RE13835P"/>
    <property type="match status" value="1"/>
</dbReference>
<feature type="compositionally biased region" description="Low complexity" evidence="3">
    <location>
        <begin position="205"/>
        <end position="236"/>
    </location>
</feature>
<feature type="compositionally biased region" description="Polar residues" evidence="3">
    <location>
        <begin position="51"/>
        <end position="81"/>
    </location>
</feature>
<accession>A0A151ZD17</accession>
<feature type="region of interest" description="Disordered" evidence="3">
    <location>
        <begin position="51"/>
        <end position="88"/>
    </location>
</feature>
<feature type="domain" description="UDENN FNIP1/2-type" evidence="4">
    <location>
        <begin position="11"/>
        <end position="818"/>
    </location>
</feature>
<dbReference type="GO" id="GO:0051087">
    <property type="term" value="F:protein-folding chaperone binding"/>
    <property type="evidence" value="ECO:0007669"/>
    <property type="project" value="TreeGrafter"/>
</dbReference>
<keyword evidence="2" id="KW-0963">Cytoplasm</keyword>
<gene>
    <name evidence="5" type="ORF">DLAC_07652</name>
</gene>
<reference evidence="5 6" key="1">
    <citation type="submission" date="2015-12" db="EMBL/GenBank/DDBJ databases">
        <title>Dictyostelia acquired genes for synthesis and detection of signals that induce cell-type specialization by lateral gene transfer from prokaryotes.</title>
        <authorList>
            <person name="Gloeckner G."/>
            <person name="Schaap P."/>
        </authorList>
    </citation>
    <scope>NUCLEOTIDE SEQUENCE [LARGE SCALE GENOMIC DNA]</scope>
    <source>
        <strain evidence="5 6">TK</strain>
    </source>
</reference>
<dbReference type="OMA" id="TIGMPPE"/>
<evidence type="ECO:0000256" key="1">
    <source>
        <dbReference type="ARBA" id="ARBA00004496"/>
    </source>
</evidence>
<dbReference type="GO" id="GO:0005737">
    <property type="term" value="C:cytoplasm"/>
    <property type="evidence" value="ECO:0007669"/>
    <property type="project" value="UniProtKB-SubCell"/>
</dbReference>
<sequence length="880" mass="99781">MDFFKFFQKDSESLKNKNEISNEQIRFIIQNQNSTGVLFDTFHIDNMKNAKSTGSKSVNSKTQTLHVNSTNGPSTTVNPKSTIGGGQSPLKQMVVNKNGRIEMLREMIFGTVPMNVQGTTTKIHYLHDSQQILLTKLFTLNFTKRLQKQIDLQNSNSSSVESSPNGSVNNYDKLVNMPSHQSSNNLMDLGKESQLNGSKHNLTHSENGNSSSSSIRARSSSSSSSPGTPNSSTNINGNKSPKGGTNNTSTLIPLSQIKVSKLTVAMCLILGPSTSNQPQQQQQQQQQKVTNVDPLTYHTPTLNEEVKQQLSKFQQFIITHYLLIDLRIKCIVKLLKNLLYSRFTQISNSRSGSLSSFTITEANLLYTEIEKFRQHIKELYQAPRLEKPIWLDILTSPSTKRQTISIFLKNLSELLPIYNTPKSNFFISNLITNILSSNLTWLSTMIGTEPNQICYLCTSEKCNQMNLYQNQFLYQLSQMYGYNGCLSCKNRQGNHKLSKCLIISPKEELNKKFLQIASYFWRSFELVVNRNFLNFKTQLYQQNDTIPVDNQSSTSSMSSSLSLVNLENDVNLLNSTSSYSDHQHLNNNNSNNHSLNIKLLNNHYNESMDQSNSAKNTDYIIGSQDLQGLPSYYFDLTRSLMGGYSLKYISDCYLLGLPNRQDPELIPRVIDDLRVWLDHHPFPQGTVRETQAIIADVSKCKCEVYVCSKDNIWNTSSPFVHNGHTYSDIKLTMNQHSEYISSILSSIVYFWTIGMPPESCMIYLEDQLRNLFNKTVVFNETLKYYASVNQPFPSSFNLFQNTTPSTNIQLPSTVVSPISTPKHSPNTSMKYQNEENGDMFILENIYTFLNNTTLGDNSFENSINNININNNNNNNNKNDK</sequence>
<feature type="compositionally biased region" description="Polar residues" evidence="3">
    <location>
        <begin position="237"/>
        <end position="249"/>
    </location>
</feature>
<evidence type="ECO:0000313" key="5">
    <source>
        <dbReference type="EMBL" id="KYQ91848.1"/>
    </source>
</evidence>
<comment type="caution">
    <text evidence="5">The sequence shown here is derived from an EMBL/GenBank/DDBJ whole genome shotgun (WGS) entry which is preliminary data.</text>
</comment>
<keyword evidence="6" id="KW-1185">Reference proteome</keyword>
<comment type="subcellular location">
    <subcellularLocation>
        <location evidence="1">Cytoplasm</location>
    </subcellularLocation>
</comment>
<feature type="compositionally biased region" description="Low complexity" evidence="3">
    <location>
        <begin position="154"/>
        <end position="170"/>
    </location>
</feature>
<dbReference type="STRING" id="361077.A0A151ZD17"/>
<dbReference type="FunCoup" id="A0A151ZD17">
    <property type="interactions" value="602"/>
</dbReference>
<dbReference type="InterPro" id="IPR028084">
    <property type="entry name" value="FNIP_N_dom"/>
</dbReference>
<evidence type="ECO:0000256" key="3">
    <source>
        <dbReference type="SAM" id="MobiDB-lite"/>
    </source>
</evidence>
<proteinExistence type="predicted"/>
<organism evidence="5 6">
    <name type="scientific">Tieghemostelium lacteum</name>
    <name type="common">Slime mold</name>
    <name type="synonym">Dictyostelium lacteum</name>
    <dbReference type="NCBI Taxonomy" id="361077"/>
    <lineage>
        <taxon>Eukaryota</taxon>
        <taxon>Amoebozoa</taxon>
        <taxon>Evosea</taxon>
        <taxon>Eumycetozoa</taxon>
        <taxon>Dictyostelia</taxon>
        <taxon>Dictyosteliales</taxon>
        <taxon>Raperosteliaceae</taxon>
        <taxon>Tieghemostelium</taxon>
    </lineage>
</organism>
<dbReference type="PROSITE" id="PS51836">
    <property type="entry name" value="DENN_FNIP12"/>
    <property type="match status" value="1"/>
</dbReference>
<dbReference type="Pfam" id="PF14637">
    <property type="entry name" value="FNIP_M"/>
    <property type="match status" value="1"/>
</dbReference>
<feature type="region of interest" description="Disordered" evidence="3">
    <location>
        <begin position="151"/>
        <end position="249"/>
    </location>
</feature>
<dbReference type="Pfam" id="PF14636">
    <property type="entry name" value="FNIP_N"/>
    <property type="match status" value="1"/>
</dbReference>
<dbReference type="Proteomes" id="UP000076078">
    <property type="component" value="Unassembled WGS sequence"/>
</dbReference>
<dbReference type="Pfam" id="PF14638">
    <property type="entry name" value="FNIP_C"/>
    <property type="match status" value="1"/>
</dbReference>
<evidence type="ECO:0000256" key="2">
    <source>
        <dbReference type="ARBA" id="ARBA00022490"/>
    </source>
</evidence>
<dbReference type="PANTHER" id="PTHR21634">
    <property type="entry name" value="RE13835P"/>
    <property type="match status" value="1"/>
</dbReference>
<dbReference type="InterPro" id="IPR028085">
    <property type="entry name" value="FNIP_mid_dom"/>
</dbReference>
<dbReference type="EMBL" id="LODT01000034">
    <property type="protein sequence ID" value="KYQ91848.1"/>
    <property type="molecule type" value="Genomic_DNA"/>
</dbReference>
<name>A0A151ZD17_TIELA</name>
<evidence type="ECO:0000313" key="6">
    <source>
        <dbReference type="Proteomes" id="UP000076078"/>
    </source>
</evidence>
<evidence type="ECO:0000259" key="4">
    <source>
        <dbReference type="PROSITE" id="PS51836"/>
    </source>
</evidence>
<dbReference type="OrthoDB" id="10051712at2759"/>
<dbReference type="GO" id="GO:0042030">
    <property type="term" value="F:ATPase inhibitor activity"/>
    <property type="evidence" value="ECO:0007669"/>
    <property type="project" value="TreeGrafter"/>
</dbReference>
<dbReference type="AlphaFoldDB" id="A0A151ZD17"/>
<dbReference type="InterPro" id="IPR037545">
    <property type="entry name" value="DENN_FNIP1/2"/>
</dbReference>
<protein>
    <recommendedName>
        <fullName evidence="4">UDENN FNIP1/2-type domain-containing protein</fullName>
    </recommendedName>
</protein>
<dbReference type="InParanoid" id="A0A151ZD17"/>
<dbReference type="InterPro" id="IPR028086">
    <property type="entry name" value="FNIP_C_dom"/>
</dbReference>